<proteinExistence type="predicted"/>
<organism evidence="2 3">
    <name type="scientific">Paenibacillus chitinolyticus</name>
    <dbReference type="NCBI Taxonomy" id="79263"/>
    <lineage>
        <taxon>Bacteria</taxon>
        <taxon>Bacillati</taxon>
        <taxon>Bacillota</taxon>
        <taxon>Bacilli</taxon>
        <taxon>Bacillales</taxon>
        <taxon>Paenibacillaceae</taxon>
        <taxon>Paenibacillus</taxon>
    </lineage>
</organism>
<dbReference type="Proteomes" id="UP000288943">
    <property type="component" value="Chromosome"/>
</dbReference>
<evidence type="ECO:0000313" key="3">
    <source>
        <dbReference type="Proteomes" id="UP000288943"/>
    </source>
</evidence>
<evidence type="ECO:0000313" key="1">
    <source>
        <dbReference type="EMBL" id="MCY9598584.1"/>
    </source>
</evidence>
<dbReference type="AlphaFoldDB" id="A0A410WWK3"/>
<reference evidence="1 4" key="2">
    <citation type="submission" date="2022-05" db="EMBL/GenBank/DDBJ databases">
        <title>Genome Sequencing of Bee-Associated Microbes.</title>
        <authorList>
            <person name="Dunlap C."/>
        </authorList>
    </citation>
    <scope>NUCLEOTIDE SEQUENCE [LARGE SCALE GENOMIC DNA]</scope>
    <source>
        <strain evidence="1 4">NRRL B-23120</strain>
    </source>
</reference>
<reference evidence="2 3" key="1">
    <citation type="submission" date="2018-01" db="EMBL/GenBank/DDBJ databases">
        <title>The whole genome sequencing and assembly of Paenibacillus chitinolyticus KCCM 41400 strain.</title>
        <authorList>
            <person name="Kim J.-Y."/>
            <person name="Park M.-K."/>
            <person name="Lee Y.-J."/>
            <person name="Yi H."/>
            <person name="Bahn Y.-S."/>
            <person name="Kim J.F."/>
            <person name="Lee D.-W."/>
        </authorList>
    </citation>
    <scope>NUCLEOTIDE SEQUENCE [LARGE SCALE GENOMIC DNA]</scope>
    <source>
        <strain evidence="2 3">KCCM 41400</strain>
    </source>
</reference>
<evidence type="ECO:0000313" key="4">
    <source>
        <dbReference type="Proteomes" id="UP001527202"/>
    </source>
</evidence>
<evidence type="ECO:0000313" key="2">
    <source>
        <dbReference type="EMBL" id="QAV18788.1"/>
    </source>
</evidence>
<accession>A0A410WWK3</accession>
<sequence length="124" mass="14222">MAFKTEYEFELPRGFEDSSGNTHKKGVMRLATAADEILPMRDSRVQANPQYLFVIILTRVITRLGDLPMIDTKVIEQLFIADLAFLRDLYLKINKDEDPIIPATCPICEHEFIVPIPVGLKWED</sequence>
<dbReference type="Proteomes" id="UP001527202">
    <property type="component" value="Unassembled WGS sequence"/>
</dbReference>
<name>A0A410WWK3_9BACL</name>
<dbReference type="GeneID" id="95375987"/>
<keyword evidence="4" id="KW-1185">Reference proteome</keyword>
<dbReference type="OrthoDB" id="9802230at2"/>
<gene>
    <name evidence="1" type="ORF">M5X16_22795</name>
    <name evidence="2" type="ORF">PC41400_14310</name>
</gene>
<dbReference type="KEGG" id="pchi:PC41400_14310"/>
<dbReference type="EMBL" id="JAMDMJ010000033">
    <property type="protein sequence ID" value="MCY9598584.1"/>
    <property type="molecule type" value="Genomic_DNA"/>
</dbReference>
<dbReference type="EMBL" id="CP026520">
    <property type="protein sequence ID" value="QAV18788.1"/>
    <property type="molecule type" value="Genomic_DNA"/>
</dbReference>
<dbReference type="RefSeq" id="WP_042227754.1">
    <property type="nucleotide sequence ID" value="NZ_CP026520.1"/>
</dbReference>
<protein>
    <submittedName>
        <fullName evidence="1">Phage tail assembly protein</fullName>
    </submittedName>
</protein>